<proteinExistence type="predicted"/>
<accession>A0A814MMZ3</accession>
<gene>
    <name evidence="2" type="ORF">RFH988_LOCUS18252</name>
    <name evidence="3" type="ORF">ZHD862_LOCUS21304</name>
</gene>
<comment type="caution">
    <text evidence="2">The sequence shown here is derived from an EMBL/GenBank/DDBJ whole genome shotgun (WGS) entry which is preliminary data.</text>
</comment>
<evidence type="ECO:0000313" key="4">
    <source>
        <dbReference type="Proteomes" id="UP000663882"/>
    </source>
</evidence>
<dbReference type="EMBL" id="CAJNOT010001260">
    <property type="protein sequence ID" value="CAF1172683.1"/>
    <property type="molecule type" value="Genomic_DNA"/>
</dbReference>
<sequence>MSAEQPLKNSYTYFGIVLILEGLSFLVCPHLTTKLLFLSPLQTAQAEQYARVAGLAIVVIGYYYYVAGIYTLIEYFRASVVGRMFVLPVIIAMCYFYSLEVSFLIFGVQDLLTATWSYFCLKAYDNEQAKLKK</sequence>
<feature type="transmembrane region" description="Helical" evidence="1">
    <location>
        <begin position="12"/>
        <end position="32"/>
    </location>
</feature>
<keyword evidence="1" id="KW-0812">Transmembrane</keyword>
<dbReference type="AlphaFoldDB" id="A0A814MMZ3"/>
<protein>
    <submittedName>
        <fullName evidence="2">Uncharacterized protein</fullName>
    </submittedName>
</protein>
<reference evidence="2" key="1">
    <citation type="submission" date="2021-02" db="EMBL/GenBank/DDBJ databases">
        <authorList>
            <person name="Nowell W R."/>
        </authorList>
    </citation>
    <scope>NUCLEOTIDE SEQUENCE</scope>
</reference>
<keyword evidence="1" id="KW-0472">Membrane</keyword>
<dbReference type="Proteomes" id="UP000663864">
    <property type="component" value="Unassembled WGS sequence"/>
</dbReference>
<name>A0A814MMZ3_9BILA</name>
<keyword evidence="1" id="KW-1133">Transmembrane helix</keyword>
<dbReference type="EMBL" id="CAJNOO010001017">
    <property type="protein sequence ID" value="CAF1080269.1"/>
    <property type="molecule type" value="Genomic_DNA"/>
</dbReference>
<dbReference type="OrthoDB" id="10023313at2759"/>
<evidence type="ECO:0000256" key="1">
    <source>
        <dbReference type="SAM" id="Phobius"/>
    </source>
</evidence>
<evidence type="ECO:0000313" key="2">
    <source>
        <dbReference type="EMBL" id="CAF1080269.1"/>
    </source>
</evidence>
<dbReference type="Proteomes" id="UP000663882">
    <property type="component" value="Unassembled WGS sequence"/>
</dbReference>
<feature type="transmembrane region" description="Helical" evidence="1">
    <location>
        <begin position="80"/>
        <end position="98"/>
    </location>
</feature>
<evidence type="ECO:0000313" key="3">
    <source>
        <dbReference type="EMBL" id="CAF1172683.1"/>
    </source>
</evidence>
<feature type="transmembrane region" description="Helical" evidence="1">
    <location>
        <begin position="52"/>
        <end position="73"/>
    </location>
</feature>
<organism evidence="2 4">
    <name type="scientific">Rotaria sordida</name>
    <dbReference type="NCBI Taxonomy" id="392033"/>
    <lineage>
        <taxon>Eukaryota</taxon>
        <taxon>Metazoa</taxon>
        <taxon>Spiralia</taxon>
        <taxon>Gnathifera</taxon>
        <taxon>Rotifera</taxon>
        <taxon>Eurotatoria</taxon>
        <taxon>Bdelloidea</taxon>
        <taxon>Philodinida</taxon>
        <taxon>Philodinidae</taxon>
        <taxon>Rotaria</taxon>
    </lineage>
</organism>